<evidence type="ECO:0000256" key="5">
    <source>
        <dbReference type="ARBA" id="ARBA00023049"/>
    </source>
</evidence>
<gene>
    <name evidence="10" type="ORF">H9966_05935</name>
</gene>
<dbReference type="InterPro" id="IPR032416">
    <property type="entry name" value="Peptidase_M24_C"/>
</dbReference>
<dbReference type="GO" id="GO:0070006">
    <property type="term" value="F:metalloaminopeptidase activity"/>
    <property type="evidence" value="ECO:0007669"/>
    <property type="project" value="InterPro"/>
</dbReference>
<evidence type="ECO:0000256" key="1">
    <source>
        <dbReference type="ARBA" id="ARBA00008766"/>
    </source>
</evidence>
<dbReference type="PANTHER" id="PTHR43763:SF6">
    <property type="entry name" value="XAA-PRO AMINOPEPTIDASE 1"/>
    <property type="match status" value="1"/>
</dbReference>
<comment type="similarity">
    <text evidence="1 6">Belongs to the peptidase M24B family.</text>
</comment>
<dbReference type="PROSITE" id="PS00491">
    <property type="entry name" value="PROLINE_PEPTIDASE"/>
    <property type="match status" value="1"/>
</dbReference>
<dbReference type="Gene3D" id="3.40.350.10">
    <property type="entry name" value="Creatinase/prolidase N-terminal domain"/>
    <property type="match status" value="2"/>
</dbReference>
<reference evidence="10" key="2">
    <citation type="submission" date="2021-04" db="EMBL/GenBank/DDBJ databases">
        <authorList>
            <person name="Gilroy R."/>
        </authorList>
    </citation>
    <scope>NUCLEOTIDE SEQUENCE</scope>
    <source>
        <strain evidence="10">ChiHecec3B27-8219</strain>
    </source>
</reference>
<dbReference type="GO" id="GO:0005737">
    <property type="term" value="C:cytoplasm"/>
    <property type="evidence" value="ECO:0007669"/>
    <property type="project" value="UniProtKB-ARBA"/>
</dbReference>
<dbReference type="InterPro" id="IPR000994">
    <property type="entry name" value="Pept_M24"/>
</dbReference>
<dbReference type="Gene3D" id="3.90.230.10">
    <property type="entry name" value="Creatinase/methionine aminopeptidase superfamily"/>
    <property type="match status" value="1"/>
</dbReference>
<name>A0A9D2JW17_9BACT</name>
<keyword evidence="2" id="KW-0645">Protease</keyword>
<protein>
    <submittedName>
        <fullName evidence="10">Aminopeptidase P family protein</fullName>
    </submittedName>
</protein>
<keyword evidence="10" id="KW-0031">Aminopeptidase</keyword>
<evidence type="ECO:0000256" key="3">
    <source>
        <dbReference type="ARBA" id="ARBA00022723"/>
    </source>
</evidence>
<evidence type="ECO:0000256" key="2">
    <source>
        <dbReference type="ARBA" id="ARBA00022670"/>
    </source>
</evidence>
<dbReference type="InterPro" id="IPR001131">
    <property type="entry name" value="Peptidase_M24B_aminopep-P_CS"/>
</dbReference>
<feature type="domain" description="Peptidase M24 C-terminal" evidence="9">
    <location>
        <begin position="536"/>
        <end position="595"/>
    </location>
</feature>
<evidence type="ECO:0000256" key="6">
    <source>
        <dbReference type="RuleBase" id="RU000590"/>
    </source>
</evidence>
<dbReference type="SUPFAM" id="SSF55920">
    <property type="entry name" value="Creatinase/aminopeptidase"/>
    <property type="match status" value="1"/>
</dbReference>
<dbReference type="InterPro" id="IPR033740">
    <property type="entry name" value="Pept_M24B"/>
</dbReference>
<evidence type="ECO:0000259" key="9">
    <source>
        <dbReference type="Pfam" id="PF16188"/>
    </source>
</evidence>
<keyword evidence="5" id="KW-0482">Metalloprotease</keyword>
<dbReference type="Pfam" id="PF16188">
    <property type="entry name" value="Peptidase_M24_C"/>
    <property type="match status" value="1"/>
</dbReference>
<keyword evidence="3 6" id="KW-0479">Metal-binding</keyword>
<accession>A0A9D2JW17</accession>
<dbReference type="CDD" id="cd01085">
    <property type="entry name" value="APP"/>
    <property type="match status" value="1"/>
</dbReference>
<evidence type="ECO:0000256" key="4">
    <source>
        <dbReference type="ARBA" id="ARBA00022801"/>
    </source>
</evidence>
<dbReference type="Pfam" id="PF01321">
    <property type="entry name" value="Creatinase_N"/>
    <property type="match status" value="1"/>
</dbReference>
<dbReference type="InterPro" id="IPR000587">
    <property type="entry name" value="Creatinase_N"/>
</dbReference>
<comment type="caution">
    <text evidence="10">The sequence shown here is derived from an EMBL/GenBank/DDBJ whole genome shotgun (WGS) entry which is preliminary data.</text>
</comment>
<dbReference type="EMBL" id="DXBE01000045">
    <property type="protein sequence ID" value="HIZ69411.1"/>
    <property type="molecule type" value="Genomic_DNA"/>
</dbReference>
<dbReference type="Pfam" id="PF00557">
    <property type="entry name" value="Peptidase_M24"/>
    <property type="match status" value="1"/>
</dbReference>
<sequence>MENEIQKRLTQLRELLRRERLSAYIFPSTDPHHSEYVADHWKGREWISGFDGSAGIAVVTLDKAALWTDSRYFLAAEAQLAGTEYELMKEKVAGTPSIAEWLGEVLRDAPWPEIGVDGMVNGYGMVEDLKREMRQRGGITVRTNWEPLSIIWRDRPPLPGAPVEIHPLEYAGETVASKMARARMALRTSHADGMLVSALDDIAWLLNLRGSDVHCNPVFVSYLLISTSSATLYIDRRKLTPAVKSYLEENGIMTDDYANVAKGVERYFEYNILLDEQDTNYTLAEALRKHRVVRAASPVPEMKAHKNEAEMAGYRRAMTRDGVAMVKFLRWLRPAVEAGGQTEMSVSERLEAFRAEQPLYRGISFDTIAGYMEHGAIVHYEATPATDKPLKAEGLLLLDSGAHYQDGTTDITRTIALGPVTEEMKHIYTLVLKGHLQLEWAVFPDGTTGTQLDVLARKDMWREGYNYLHGTGHGVGSYLNVHEGPHQIRMEWKPTPLRANMTVTDEPGIYLAGKFGVRIENTLAIVAHRKGAMGDFLRMEPLTLCPIDTAPIEVGMLTDEELGWLNRYHQMVWENLSPHLNEEESAWLREATKPLGR</sequence>
<dbReference type="FunFam" id="3.90.230.10:FF:000009">
    <property type="entry name" value="xaa-Pro aminopeptidase 2"/>
    <property type="match status" value="1"/>
</dbReference>
<evidence type="ECO:0000259" key="7">
    <source>
        <dbReference type="Pfam" id="PF00557"/>
    </source>
</evidence>
<dbReference type="PANTHER" id="PTHR43763">
    <property type="entry name" value="XAA-PRO AMINOPEPTIDASE 1"/>
    <property type="match status" value="1"/>
</dbReference>
<dbReference type="SUPFAM" id="SSF53092">
    <property type="entry name" value="Creatinase/prolidase N-terminal domain"/>
    <property type="match status" value="1"/>
</dbReference>
<feature type="domain" description="Creatinase N-terminal" evidence="8">
    <location>
        <begin position="8"/>
        <end position="134"/>
    </location>
</feature>
<feature type="domain" description="Peptidase M24" evidence="7">
    <location>
        <begin position="313"/>
        <end position="525"/>
    </location>
</feature>
<dbReference type="GO" id="GO:0046872">
    <property type="term" value="F:metal ion binding"/>
    <property type="evidence" value="ECO:0007669"/>
    <property type="project" value="UniProtKB-KW"/>
</dbReference>
<keyword evidence="4" id="KW-0378">Hydrolase</keyword>
<proteinExistence type="inferred from homology"/>
<reference evidence="10" key="1">
    <citation type="journal article" date="2021" name="PeerJ">
        <title>Extensive microbial diversity within the chicken gut microbiome revealed by metagenomics and culture.</title>
        <authorList>
            <person name="Gilroy R."/>
            <person name="Ravi A."/>
            <person name="Getino M."/>
            <person name="Pursley I."/>
            <person name="Horton D.L."/>
            <person name="Alikhan N.F."/>
            <person name="Baker D."/>
            <person name="Gharbi K."/>
            <person name="Hall N."/>
            <person name="Watson M."/>
            <person name="Adriaenssens E.M."/>
            <person name="Foster-Nyarko E."/>
            <person name="Jarju S."/>
            <person name="Secka A."/>
            <person name="Antonio M."/>
            <person name="Oren A."/>
            <person name="Chaudhuri R.R."/>
            <person name="La Ragione R."/>
            <person name="Hildebrand F."/>
            <person name="Pallen M.J."/>
        </authorList>
    </citation>
    <scope>NUCLEOTIDE SEQUENCE</scope>
    <source>
        <strain evidence="10">ChiHecec3B27-8219</strain>
    </source>
</reference>
<evidence type="ECO:0000313" key="11">
    <source>
        <dbReference type="Proteomes" id="UP000824055"/>
    </source>
</evidence>
<dbReference type="InterPro" id="IPR029149">
    <property type="entry name" value="Creatin/AminoP/Spt16_N"/>
</dbReference>
<dbReference type="GO" id="GO:0006508">
    <property type="term" value="P:proteolysis"/>
    <property type="evidence" value="ECO:0007669"/>
    <property type="project" value="UniProtKB-KW"/>
</dbReference>
<dbReference type="InterPro" id="IPR050422">
    <property type="entry name" value="X-Pro_aminopeptidase_P"/>
</dbReference>
<evidence type="ECO:0000313" key="10">
    <source>
        <dbReference type="EMBL" id="HIZ69411.1"/>
    </source>
</evidence>
<dbReference type="AlphaFoldDB" id="A0A9D2JW17"/>
<evidence type="ECO:0000259" key="8">
    <source>
        <dbReference type="Pfam" id="PF01321"/>
    </source>
</evidence>
<dbReference type="InterPro" id="IPR036005">
    <property type="entry name" value="Creatinase/aminopeptidase-like"/>
</dbReference>
<dbReference type="Proteomes" id="UP000824055">
    <property type="component" value="Unassembled WGS sequence"/>
</dbReference>
<dbReference type="Pfam" id="PF16189">
    <property type="entry name" value="Creatinase_N_2"/>
    <property type="match status" value="1"/>
</dbReference>
<organism evidence="10 11">
    <name type="scientific">Candidatus Prevotella avicola</name>
    <dbReference type="NCBI Taxonomy" id="2838738"/>
    <lineage>
        <taxon>Bacteria</taxon>
        <taxon>Pseudomonadati</taxon>
        <taxon>Bacteroidota</taxon>
        <taxon>Bacteroidia</taxon>
        <taxon>Bacteroidales</taxon>
        <taxon>Prevotellaceae</taxon>
        <taxon>Prevotella</taxon>
    </lineage>
</organism>